<dbReference type="Gene3D" id="3.50.4.10">
    <property type="entry name" value="Hepatocyte Growth Factor"/>
    <property type="match status" value="1"/>
</dbReference>
<feature type="domain" description="Apple" evidence="1">
    <location>
        <begin position="1"/>
        <end position="48"/>
    </location>
</feature>
<dbReference type="SUPFAM" id="SSF57414">
    <property type="entry name" value="Hairpin loop containing domain-like"/>
    <property type="match status" value="1"/>
</dbReference>
<evidence type="ECO:0000259" key="1">
    <source>
        <dbReference type="PROSITE" id="PS50948"/>
    </source>
</evidence>
<dbReference type="InParanoid" id="A0A0G4GFW8"/>
<dbReference type="EMBL" id="CDMY01000655">
    <property type="protein sequence ID" value="CEM28406.1"/>
    <property type="molecule type" value="Genomic_DNA"/>
</dbReference>
<organism evidence="2 3">
    <name type="scientific">Vitrella brassicaformis (strain CCMP3155)</name>
    <dbReference type="NCBI Taxonomy" id="1169540"/>
    <lineage>
        <taxon>Eukaryota</taxon>
        <taxon>Sar</taxon>
        <taxon>Alveolata</taxon>
        <taxon>Colpodellida</taxon>
        <taxon>Vitrellaceae</taxon>
        <taxon>Vitrella</taxon>
    </lineage>
</organism>
<evidence type="ECO:0000313" key="3">
    <source>
        <dbReference type="Proteomes" id="UP000041254"/>
    </source>
</evidence>
<protein>
    <recommendedName>
        <fullName evidence="1">Apple domain-containing protein</fullName>
    </recommendedName>
</protein>
<dbReference type="VEuPathDB" id="CryptoDB:Vbra_6250"/>
<reference evidence="2 3" key="1">
    <citation type="submission" date="2014-11" db="EMBL/GenBank/DDBJ databases">
        <authorList>
            <person name="Zhu J."/>
            <person name="Qi W."/>
            <person name="Song R."/>
        </authorList>
    </citation>
    <scope>NUCLEOTIDE SEQUENCE [LARGE SCALE GENOMIC DNA]</scope>
</reference>
<sequence>MACQTACETTTACKAFTFSADKKCFLQKDGMPTEYLISKGSVSGPKTCGTKVNPAQLKTHGPADVLGGFVHVPLEGQGKGDGFMNVSSSRAPIDINSGKPLSLKLSPAVTSDFTFVSVLTDNSRPEALKGHVRYTLLEYDRKKKMTAAFSVDSSDTKPKTLKEGPVSLEFDAPSPWAMTDSREKTLAGNGKCQGQLECHQFATSLRQYKGNKEKGDKGPSDWLYVSGTSQGAPILMYVDVNPMSDALVEELKGVKKNANPDGKERLHFGPDDGICEPDEFVGGRARLYSAGSGNSCCFWEGDCFYPECEEGQELSGVCSSWVTAQGTGTRTITCPSGTTDPIPVTTAFEAISRASTLLSMLKSIESLLPRRVNYSAVERLLRFEQCRQVNNDRDPPGDLNAQVSTVLTEGIYFVAVTNFNAFPDVLENELEVTC</sequence>
<accession>A0A0G4GFW8</accession>
<dbReference type="PhylomeDB" id="A0A0G4GFW8"/>
<dbReference type="Proteomes" id="UP000041254">
    <property type="component" value="Unassembled WGS sequence"/>
</dbReference>
<dbReference type="InterPro" id="IPR003609">
    <property type="entry name" value="Pan_app"/>
</dbReference>
<gene>
    <name evidence="2" type="ORF">Vbra_6250</name>
</gene>
<keyword evidence="3" id="KW-1185">Reference proteome</keyword>
<evidence type="ECO:0000313" key="2">
    <source>
        <dbReference type="EMBL" id="CEM28406.1"/>
    </source>
</evidence>
<name>A0A0G4GFW8_VITBC</name>
<proteinExistence type="predicted"/>
<dbReference type="AlphaFoldDB" id="A0A0G4GFW8"/>
<dbReference type="PROSITE" id="PS50948">
    <property type="entry name" value="PAN"/>
    <property type="match status" value="1"/>
</dbReference>